<dbReference type="GO" id="GO:0016491">
    <property type="term" value="F:oxidoreductase activity"/>
    <property type="evidence" value="ECO:0007669"/>
    <property type="project" value="InterPro"/>
</dbReference>
<dbReference type="PANTHER" id="PTHR30543">
    <property type="entry name" value="CHROMATE REDUCTASE"/>
    <property type="match status" value="1"/>
</dbReference>
<feature type="domain" description="NADPH-dependent FMN reductase-like" evidence="1">
    <location>
        <begin position="7"/>
        <end position="147"/>
    </location>
</feature>
<comment type="caution">
    <text evidence="2">The sequence shown here is derived from an EMBL/GenBank/DDBJ whole genome shotgun (WGS) entry which is preliminary data.</text>
</comment>
<gene>
    <name evidence="2" type="ORF">F7O44_16465</name>
</gene>
<dbReference type="RefSeq" id="WP_162451354.1">
    <property type="nucleotide sequence ID" value="NZ_WLZY01000005.1"/>
</dbReference>
<dbReference type="Gene3D" id="3.40.50.360">
    <property type="match status" value="1"/>
</dbReference>
<dbReference type="InterPro" id="IPR050712">
    <property type="entry name" value="NAD(P)H-dep_reductase"/>
</dbReference>
<keyword evidence="3" id="KW-1185">Reference proteome</keyword>
<dbReference type="InterPro" id="IPR029039">
    <property type="entry name" value="Flavoprotein-like_sf"/>
</dbReference>
<proteinExistence type="predicted"/>
<dbReference type="AlphaFoldDB" id="A0A7K3M5S2"/>
<dbReference type="GO" id="GO:0010181">
    <property type="term" value="F:FMN binding"/>
    <property type="evidence" value="ECO:0007669"/>
    <property type="project" value="TreeGrafter"/>
</dbReference>
<sequence length="198" mass="21245">MSDTRLRVVIIIGSARTGQGLADWFAAHANRRGDIDVDVIDLTDAWLPEAVPELISKDRTRRPRAVQDLAPWLAAADGFVVVTAEHNASFPALLKNTIDWFDAEWAAKPVGFVSYGGASRGLHAVDHLHRVFTAVGAVGIGQSVSLGDEAERVCSGQPDAEHGAAATTMLDQLVCWAAMLREHRNVSPMPASRPSDSA</sequence>
<evidence type="ECO:0000313" key="3">
    <source>
        <dbReference type="Proteomes" id="UP000460435"/>
    </source>
</evidence>
<accession>A0A7K3M5S2</accession>
<dbReference type="InterPro" id="IPR005025">
    <property type="entry name" value="FMN_Rdtase-like_dom"/>
</dbReference>
<organism evidence="2 3">
    <name type="scientific">Phytoactinopolyspora mesophila</name>
    <dbReference type="NCBI Taxonomy" id="2650750"/>
    <lineage>
        <taxon>Bacteria</taxon>
        <taxon>Bacillati</taxon>
        <taxon>Actinomycetota</taxon>
        <taxon>Actinomycetes</taxon>
        <taxon>Jiangellales</taxon>
        <taxon>Jiangellaceae</taxon>
        <taxon>Phytoactinopolyspora</taxon>
    </lineage>
</organism>
<evidence type="ECO:0000259" key="1">
    <source>
        <dbReference type="Pfam" id="PF03358"/>
    </source>
</evidence>
<dbReference type="Pfam" id="PF03358">
    <property type="entry name" value="FMN_red"/>
    <property type="match status" value="1"/>
</dbReference>
<dbReference type="PANTHER" id="PTHR30543:SF21">
    <property type="entry name" value="NAD(P)H-DEPENDENT FMN REDUCTASE LOT6"/>
    <property type="match status" value="1"/>
</dbReference>
<reference evidence="2 3" key="1">
    <citation type="submission" date="2019-11" db="EMBL/GenBank/DDBJ databases">
        <authorList>
            <person name="Li X.-J."/>
            <person name="Feng X.-M."/>
        </authorList>
    </citation>
    <scope>NUCLEOTIDE SEQUENCE [LARGE SCALE GENOMIC DNA]</scope>
    <source>
        <strain evidence="2 3">XMNu-373</strain>
    </source>
</reference>
<protein>
    <submittedName>
        <fullName evidence="2">NADPH-dependent FMN reductase</fullName>
    </submittedName>
</protein>
<dbReference type="GO" id="GO:0005829">
    <property type="term" value="C:cytosol"/>
    <property type="evidence" value="ECO:0007669"/>
    <property type="project" value="TreeGrafter"/>
</dbReference>
<evidence type="ECO:0000313" key="2">
    <source>
        <dbReference type="EMBL" id="NDL58663.1"/>
    </source>
</evidence>
<dbReference type="EMBL" id="WLZY01000005">
    <property type="protein sequence ID" value="NDL58663.1"/>
    <property type="molecule type" value="Genomic_DNA"/>
</dbReference>
<dbReference type="SUPFAM" id="SSF52218">
    <property type="entry name" value="Flavoproteins"/>
    <property type="match status" value="1"/>
</dbReference>
<name>A0A7K3M5S2_9ACTN</name>
<dbReference type="Proteomes" id="UP000460435">
    <property type="component" value="Unassembled WGS sequence"/>
</dbReference>